<protein>
    <recommendedName>
        <fullName evidence="2">Immunoglobulin C1-set domain-containing protein</fullName>
    </recommendedName>
</protein>
<dbReference type="AlphaFoldDB" id="A0A9N7V0L0"/>
<feature type="chain" id="PRO_5040326695" description="Immunoglobulin C1-set domain-containing protein" evidence="1">
    <location>
        <begin position="20"/>
        <end position="84"/>
    </location>
</feature>
<comment type="caution">
    <text evidence="3">The sequence shown here is derived from an EMBL/GenBank/DDBJ whole genome shotgun (WGS) entry which is preliminary data.</text>
</comment>
<dbReference type="Pfam" id="PF07654">
    <property type="entry name" value="C1-set"/>
    <property type="match status" value="1"/>
</dbReference>
<evidence type="ECO:0000259" key="2">
    <source>
        <dbReference type="Pfam" id="PF07654"/>
    </source>
</evidence>
<evidence type="ECO:0000313" key="4">
    <source>
        <dbReference type="Proteomes" id="UP001153269"/>
    </source>
</evidence>
<dbReference type="Gene3D" id="2.60.40.10">
    <property type="entry name" value="Immunoglobulins"/>
    <property type="match status" value="1"/>
</dbReference>
<feature type="signal peptide" evidence="1">
    <location>
        <begin position="1"/>
        <end position="19"/>
    </location>
</feature>
<feature type="domain" description="Immunoglobulin C1-set" evidence="2">
    <location>
        <begin position="13"/>
        <end position="73"/>
    </location>
</feature>
<proteinExistence type="predicted"/>
<accession>A0A9N7V0L0</accession>
<gene>
    <name evidence="3" type="ORF">PLEPLA_LOCUS30892</name>
</gene>
<reference evidence="3" key="1">
    <citation type="submission" date="2020-03" db="EMBL/GenBank/DDBJ databases">
        <authorList>
            <person name="Weist P."/>
        </authorList>
    </citation>
    <scope>NUCLEOTIDE SEQUENCE</scope>
</reference>
<keyword evidence="1" id="KW-0732">Signal</keyword>
<evidence type="ECO:0000313" key="3">
    <source>
        <dbReference type="EMBL" id="CAB1443177.1"/>
    </source>
</evidence>
<dbReference type="InterPro" id="IPR003597">
    <property type="entry name" value="Ig_C1-set"/>
</dbReference>
<sequence length="84" mass="9532">MKFVLCLAALAAVYCCVDSTYSPPKVDVYSTEKGKYGEGNTLICNNWQFHLMRSVSFTPDDGHKYSCKITHISNVKQYGWEPNM</sequence>
<dbReference type="EMBL" id="CADEAL010003013">
    <property type="protein sequence ID" value="CAB1443177.1"/>
    <property type="molecule type" value="Genomic_DNA"/>
</dbReference>
<name>A0A9N7V0L0_PLEPL</name>
<dbReference type="InterPro" id="IPR013783">
    <property type="entry name" value="Ig-like_fold"/>
</dbReference>
<organism evidence="3 4">
    <name type="scientific">Pleuronectes platessa</name>
    <name type="common">European plaice</name>
    <dbReference type="NCBI Taxonomy" id="8262"/>
    <lineage>
        <taxon>Eukaryota</taxon>
        <taxon>Metazoa</taxon>
        <taxon>Chordata</taxon>
        <taxon>Craniata</taxon>
        <taxon>Vertebrata</taxon>
        <taxon>Euteleostomi</taxon>
        <taxon>Actinopterygii</taxon>
        <taxon>Neopterygii</taxon>
        <taxon>Teleostei</taxon>
        <taxon>Neoteleostei</taxon>
        <taxon>Acanthomorphata</taxon>
        <taxon>Carangaria</taxon>
        <taxon>Pleuronectiformes</taxon>
        <taxon>Pleuronectoidei</taxon>
        <taxon>Pleuronectidae</taxon>
        <taxon>Pleuronectes</taxon>
    </lineage>
</organism>
<keyword evidence="4" id="KW-1185">Reference proteome</keyword>
<dbReference type="Proteomes" id="UP001153269">
    <property type="component" value="Unassembled WGS sequence"/>
</dbReference>
<evidence type="ECO:0000256" key="1">
    <source>
        <dbReference type="SAM" id="SignalP"/>
    </source>
</evidence>